<sequence length="984" mass="108784">MEDRNGEHARPPKRISRRSLLAALGGAGVAVAGQSFIKEGVMGDSVNLATYGFGPDMGNFPFAMFRFRYVENIAKMKSETMLREGMIVRTAGYYEPGDGGGADYIVKPGTLPEDLGSVVNLSGGLQAILLAEDSVNYKQFGAVGDGVNDDGVQIKRTHAYANARDLPVQNLTGEYWIKATNDIIVQTNVNWGHTKFHIDEGLNSKSNPRFRVTSRKNTVNIQFDAAAKASFLDKMKPGTTFVPELAPFKNCLVFITDSNDKIGVRQGYNHNGWNKEEFFYVEEHGRLIGDIAWTFNNYTSLVAYPCDDNYLILDGGTFYMSGNSPGAGGAYLHNGILVRRSRTIIRNQWVGLEEGASDTSLDPRIGFYYFNYVFDVTLENVRLIPWEQDREGTDRDVPAGTYGIGGARVLNATFRNVTSEGGMVHWGVFGTNLFKNFSIEGCRLNRVDVHFHCWNLYVKDSEIGYRGFTLTGGGDLFIENTKRFGSRFIDFRVDYGAKWDGSIRLTKCRLIVTNGPAEAVALHCVPANFDYKYPIGYGRSIKIEDFVFDYTGIPNPTGICRIMKIAAFSKISSTSQRLFFPQSIEFRDVTVVGREKGVRMLEIPNPLSFHLGKPGGYDASRVAPNCHMLFVNIQSEKVPAQTSQSTTHVNFLLNALATAAYEDSYALYPKLEFVNCGDFFGHFKGSVADVSFRGCTVNCLDAYEGGRMRGRIVFDSCHLKADAVDDGKLLYSTAVEHGVSFLHCTIHAPVLDGTSRPDLVARYDFIDVNHKLLHNHLNTALSKEIIDYYAGIGTPVAPEFYAMLKSHHVTESTLMARRRGPTAGRPAPAAFQNEPGFAYFDESLNRIVVWDGTRWIKADKEKRTLHYYMGQLATASPGAAFQREGGHPSQTYVMPGDGKLLRYIVLFHSSSAAGSFVFEVWKNGALWIGGLTSPSPAQKPGAVLFAPDAAFEEGDLIGIRLNGVSTGLPADAYATIDLFAEYEE</sequence>
<dbReference type="Proteomes" id="UP000639396">
    <property type="component" value="Unassembled WGS sequence"/>
</dbReference>
<dbReference type="InterPro" id="IPR011050">
    <property type="entry name" value="Pectin_lyase_fold/virulence"/>
</dbReference>
<evidence type="ECO:0000313" key="2">
    <source>
        <dbReference type="EMBL" id="MBD2861091.1"/>
    </source>
</evidence>
<dbReference type="RefSeq" id="WP_190924820.1">
    <property type="nucleotide sequence ID" value="NZ_JACXJA010000005.1"/>
</dbReference>
<dbReference type="SUPFAM" id="SSF51126">
    <property type="entry name" value="Pectin lyase-like"/>
    <property type="match status" value="1"/>
</dbReference>
<protein>
    <submittedName>
        <fullName evidence="2">Uncharacterized protein</fullName>
    </submittedName>
</protein>
<comment type="caution">
    <text evidence="2">The sequence shown here is derived from an EMBL/GenBank/DDBJ whole genome shotgun (WGS) entry which is preliminary data.</text>
</comment>
<dbReference type="EMBL" id="JACXJA010000005">
    <property type="protein sequence ID" value="MBD2861091.1"/>
    <property type="molecule type" value="Genomic_DNA"/>
</dbReference>
<keyword evidence="1" id="KW-0472">Membrane</keyword>
<keyword evidence="1" id="KW-1133">Transmembrane helix</keyword>
<accession>A0A927GXQ9</accession>
<feature type="transmembrane region" description="Helical" evidence="1">
    <location>
        <begin position="20"/>
        <end position="37"/>
    </location>
</feature>
<evidence type="ECO:0000313" key="3">
    <source>
        <dbReference type="Proteomes" id="UP000639396"/>
    </source>
</evidence>
<keyword evidence="1" id="KW-0812">Transmembrane</keyword>
<evidence type="ECO:0000256" key="1">
    <source>
        <dbReference type="SAM" id="Phobius"/>
    </source>
</evidence>
<name>A0A927GXQ9_9BACL</name>
<keyword evidence="3" id="KW-1185">Reference proteome</keyword>
<gene>
    <name evidence="2" type="ORF">IDH45_03700</name>
</gene>
<dbReference type="AlphaFoldDB" id="A0A927GXQ9"/>
<proteinExistence type="predicted"/>
<organism evidence="2 3">
    <name type="scientific">Paenibacillus oceani</name>
    <dbReference type="NCBI Taxonomy" id="2772510"/>
    <lineage>
        <taxon>Bacteria</taxon>
        <taxon>Bacillati</taxon>
        <taxon>Bacillota</taxon>
        <taxon>Bacilli</taxon>
        <taxon>Bacillales</taxon>
        <taxon>Paenibacillaceae</taxon>
        <taxon>Paenibacillus</taxon>
    </lineage>
</organism>
<reference evidence="2" key="1">
    <citation type="submission" date="2020-09" db="EMBL/GenBank/DDBJ databases">
        <title>A novel bacterium of genus Paenibacillus, isolated from South China Sea.</title>
        <authorList>
            <person name="Huang H."/>
            <person name="Mo K."/>
            <person name="Hu Y."/>
        </authorList>
    </citation>
    <scope>NUCLEOTIDE SEQUENCE</scope>
    <source>
        <strain evidence="2">IB182363</strain>
    </source>
</reference>